<dbReference type="RefSeq" id="WP_106878369.1">
    <property type="nucleotide sequence ID" value="NZ_JAXCWX010000014.1"/>
</dbReference>
<dbReference type="Pfam" id="PF07356">
    <property type="entry name" value="DUF1481"/>
    <property type="match status" value="1"/>
</dbReference>
<feature type="chain" id="PRO_5015142432" evidence="1">
    <location>
        <begin position="24"/>
        <end position="231"/>
    </location>
</feature>
<dbReference type="Proteomes" id="UP000240212">
    <property type="component" value="Unassembled WGS sequence"/>
</dbReference>
<dbReference type="STRING" id="1388748.GCA_000463155_00025"/>
<protein>
    <submittedName>
        <fullName evidence="2">DUF1481 domain-containing protein</fullName>
    </submittedName>
</protein>
<dbReference type="AlphaFoldDB" id="A0A2P8VEF8"/>
<comment type="caution">
    <text evidence="2">The sequence shown here is derived from an EMBL/GenBank/DDBJ whole genome shotgun (WGS) entry which is preliminary data.</text>
</comment>
<gene>
    <name evidence="2" type="ORF">C7G83_19455</name>
</gene>
<proteinExistence type="predicted"/>
<sequence>MKGFNEGAASPLLFARRSALVLAASLLLAACSHDNTPPPFTASGYLADDGAVRLWRKDSSNEAVHLLAVFSPWRAGATTTREYRWQGERLSLIDITRYSTPPEKVRIRFDELGELSFMQRERDGQKQQLSNDDIALYRYHAERTRATSDALRTGRVVLYQGRWNPDYTVTTCEGKTVKPELDDLAMRRIVERQQHASLAVSVAWLEAPEGAQLLLVANSDFCHWQPNAKDF</sequence>
<dbReference type="PROSITE" id="PS51257">
    <property type="entry name" value="PROKAR_LIPOPROTEIN"/>
    <property type="match status" value="1"/>
</dbReference>
<reference evidence="2 3" key="1">
    <citation type="submission" date="2018-03" db="EMBL/GenBank/DDBJ databases">
        <title>Draft genome sequence of the first documented clinical Siccibacter turicensis isolate in Austria.</title>
        <authorList>
            <person name="Lepuschitz S."/>
            <person name="Pekard-Amenitsch S."/>
            <person name="Haunold R."/>
            <person name="Schill S."/>
            <person name="Mach R."/>
            <person name="Allerberger F."/>
            <person name="Ruppitsch W."/>
            <person name="Forsythe S.J."/>
        </authorList>
    </citation>
    <scope>NUCLEOTIDE SEQUENCE [LARGE SCALE GENOMIC DNA]</scope>
    <source>
        <strain evidence="2 3">6100069499-17</strain>
    </source>
</reference>
<dbReference type="InterPro" id="IPR010858">
    <property type="entry name" value="DUF1481"/>
</dbReference>
<keyword evidence="1" id="KW-0732">Signal</keyword>
<dbReference type="EMBL" id="PYEP01000013">
    <property type="protein sequence ID" value="PSN05935.1"/>
    <property type="molecule type" value="Genomic_DNA"/>
</dbReference>
<dbReference type="OrthoDB" id="6457475at2"/>
<name>A0A2P8VEF8_9ENTR</name>
<accession>A0A2P8VEF8</accession>
<feature type="signal peptide" evidence="1">
    <location>
        <begin position="1"/>
        <end position="23"/>
    </location>
</feature>
<evidence type="ECO:0000256" key="1">
    <source>
        <dbReference type="SAM" id="SignalP"/>
    </source>
</evidence>
<evidence type="ECO:0000313" key="2">
    <source>
        <dbReference type="EMBL" id="PSN05935.1"/>
    </source>
</evidence>
<organism evidence="2 3">
    <name type="scientific">Siccibacter turicensis</name>
    <dbReference type="NCBI Taxonomy" id="357233"/>
    <lineage>
        <taxon>Bacteria</taxon>
        <taxon>Pseudomonadati</taxon>
        <taxon>Pseudomonadota</taxon>
        <taxon>Gammaproteobacteria</taxon>
        <taxon>Enterobacterales</taxon>
        <taxon>Enterobacteriaceae</taxon>
        <taxon>Siccibacter</taxon>
    </lineage>
</organism>
<evidence type="ECO:0000313" key="3">
    <source>
        <dbReference type="Proteomes" id="UP000240212"/>
    </source>
</evidence>
<keyword evidence="3" id="KW-1185">Reference proteome</keyword>